<dbReference type="EMBL" id="CP002772">
    <property type="protein sequence ID" value="AEG17984.1"/>
    <property type="molecule type" value="Genomic_DNA"/>
</dbReference>
<reference evidence="1 2" key="1">
    <citation type="journal article" date="2014" name="Int. J. Syst. Evol. Microbiol.">
        <title>Methanobacterium paludis sp. nov. and a novel strain of Methanobacterium lacus isolated from northern peatlands.</title>
        <authorList>
            <person name="Cadillo-Quiroz H."/>
            <person name="Brauer S.L."/>
            <person name="Goodson N."/>
            <person name="Yavitt J.B."/>
            <person name="Zinder S.H."/>
        </authorList>
    </citation>
    <scope>NUCLEOTIDE SEQUENCE [LARGE SCALE GENOMIC DNA]</scope>
    <source>
        <strain evidence="2">DSM 25820 / JCM 18151 / SWAN1</strain>
    </source>
</reference>
<gene>
    <name evidence="1" type="ordered locus">MSWAN_0960</name>
</gene>
<evidence type="ECO:0000313" key="2">
    <source>
        <dbReference type="Proteomes" id="UP000009231"/>
    </source>
</evidence>
<accession>F6D2Q0</accession>
<dbReference type="KEGG" id="mew:MSWAN_0960"/>
<proteinExistence type="predicted"/>
<dbReference type="Proteomes" id="UP000009231">
    <property type="component" value="Chromosome"/>
</dbReference>
<keyword evidence="2" id="KW-1185">Reference proteome</keyword>
<organism evidence="1 2">
    <name type="scientific">Methanobacterium paludis (strain DSM 25820 / JCM 18151 / SWAN1)</name>
    <dbReference type="NCBI Taxonomy" id="868131"/>
    <lineage>
        <taxon>Archaea</taxon>
        <taxon>Methanobacteriati</taxon>
        <taxon>Methanobacteriota</taxon>
        <taxon>Methanomada group</taxon>
        <taxon>Methanobacteria</taxon>
        <taxon>Methanobacteriales</taxon>
        <taxon>Methanobacteriaceae</taxon>
        <taxon>Methanobacterium</taxon>
    </lineage>
</organism>
<dbReference type="AlphaFoldDB" id="F6D2Q0"/>
<dbReference type="GeneID" id="10668462"/>
<sequence length="62" mass="7209">MEKRCLFCEEGIYEIYAKPSNDPGICERVRKLGLRTIATNNWMVLVCNKCGNVQLFRQDLVE</sequence>
<protein>
    <submittedName>
        <fullName evidence="1">Uncharacterized protein</fullName>
    </submittedName>
</protein>
<dbReference type="RefSeq" id="WP_013825486.1">
    <property type="nucleotide sequence ID" value="NC_015574.1"/>
</dbReference>
<dbReference type="HOGENOM" id="CLU_2893293_0_0_2"/>
<name>F6D2Q0_METPW</name>
<evidence type="ECO:0000313" key="1">
    <source>
        <dbReference type="EMBL" id="AEG17984.1"/>
    </source>
</evidence>